<dbReference type="InterPro" id="IPR000652">
    <property type="entry name" value="Triosephosphate_isomerase"/>
</dbReference>
<dbReference type="CDD" id="cd00311">
    <property type="entry name" value="TIM"/>
    <property type="match status" value="1"/>
</dbReference>
<dbReference type="RefSeq" id="WP_088256640.1">
    <property type="nucleotide sequence ID" value="NZ_NIDE01000009.1"/>
</dbReference>
<dbReference type="AlphaFoldDB" id="A0A225DJ91"/>
<evidence type="ECO:0000256" key="7">
    <source>
        <dbReference type="HAMAP-Rule" id="MF_00147"/>
    </source>
</evidence>
<keyword evidence="10" id="KW-1185">Reference proteome</keyword>
<comment type="catalytic activity">
    <reaction evidence="7 8">
        <text>D-glyceraldehyde 3-phosphate = dihydroxyacetone phosphate</text>
        <dbReference type="Rhea" id="RHEA:18585"/>
        <dbReference type="ChEBI" id="CHEBI:57642"/>
        <dbReference type="ChEBI" id="CHEBI:59776"/>
        <dbReference type="EC" id="5.3.1.1"/>
    </reaction>
</comment>
<evidence type="ECO:0000256" key="2">
    <source>
        <dbReference type="ARBA" id="ARBA00007422"/>
    </source>
</evidence>
<dbReference type="FunFam" id="3.20.20.70:FF:000016">
    <property type="entry name" value="Triosephosphate isomerase"/>
    <property type="match status" value="1"/>
</dbReference>
<feature type="active site" description="Proton acceptor" evidence="7">
    <location>
        <position position="167"/>
    </location>
</feature>
<dbReference type="Gene3D" id="3.20.20.70">
    <property type="entry name" value="Aldolase class I"/>
    <property type="match status" value="1"/>
</dbReference>
<comment type="pathway">
    <text evidence="1 7 8">Carbohydrate degradation; glycolysis; D-glyceraldehyde 3-phosphate from glycerone phosphate: step 1/1.</text>
</comment>
<comment type="caution">
    <text evidence="9">The sequence shown here is derived from an EMBL/GenBank/DDBJ whole genome shotgun (WGS) entry which is preliminary data.</text>
</comment>
<dbReference type="GO" id="GO:0006094">
    <property type="term" value="P:gluconeogenesis"/>
    <property type="evidence" value="ECO:0007669"/>
    <property type="project" value="UniProtKB-UniRule"/>
</dbReference>
<feature type="binding site" evidence="7">
    <location>
        <begin position="9"/>
        <end position="11"/>
    </location>
    <ligand>
        <name>substrate</name>
    </ligand>
</feature>
<keyword evidence="3 7" id="KW-0312">Gluconeogenesis</keyword>
<evidence type="ECO:0000313" key="10">
    <source>
        <dbReference type="Proteomes" id="UP000214646"/>
    </source>
</evidence>
<feature type="active site" description="Electrophile" evidence="7">
    <location>
        <position position="95"/>
    </location>
</feature>
<dbReference type="SUPFAM" id="SSF51351">
    <property type="entry name" value="Triosephosphate isomerase (TIM)"/>
    <property type="match status" value="1"/>
</dbReference>
<comment type="subunit">
    <text evidence="7 8">Homodimer.</text>
</comment>
<evidence type="ECO:0000256" key="8">
    <source>
        <dbReference type="RuleBase" id="RU363013"/>
    </source>
</evidence>
<organism evidence="9 10">
    <name type="scientific">Fimbriiglobus ruber</name>
    <dbReference type="NCBI Taxonomy" id="1908690"/>
    <lineage>
        <taxon>Bacteria</taxon>
        <taxon>Pseudomonadati</taxon>
        <taxon>Planctomycetota</taxon>
        <taxon>Planctomycetia</taxon>
        <taxon>Gemmatales</taxon>
        <taxon>Gemmataceae</taxon>
        <taxon>Fimbriiglobus</taxon>
    </lineage>
</organism>
<dbReference type="Pfam" id="PF00121">
    <property type="entry name" value="TIM"/>
    <property type="match status" value="1"/>
</dbReference>
<dbReference type="GO" id="GO:0046166">
    <property type="term" value="P:glyceraldehyde-3-phosphate biosynthetic process"/>
    <property type="evidence" value="ECO:0007669"/>
    <property type="project" value="TreeGrafter"/>
</dbReference>
<dbReference type="UniPathway" id="UPA00138"/>
<dbReference type="UniPathway" id="UPA00109">
    <property type="reaction ID" value="UER00189"/>
</dbReference>
<feature type="binding site" evidence="7">
    <location>
        <begin position="235"/>
        <end position="236"/>
    </location>
    <ligand>
        <name>substrate</name>
    </ligand>
</feature>
<dbReference type="PANTHER" id="PTHR21139">
    <property type="entry name" value="TRIOSEPHOSPHATE ISOMERASE"/>
    <property type="match status" value="1"/>
</dbReference>
<evidence type="ECO:0000256" key="1">
    <source>
        <dbReference type="ARBA" id="ARBA00004680"/>
    </source>
</evidence>
<dbReference type="NCBIfam" id="TIGR00419">
    <property type="entry name" value="tim"/>
    <property type="match status" value="1"/>
</dbReference>
<proteinExistence type="inferred from homology"/>
<evidence type="ECO:0000256" key="5">
    <source>
        <dbReference type="ARBA" id="ARBA00023152"/>
    </source>
</evidence>
<evidence type="ECO:0000256" key="3">
    <source>
        <dbReference type="ARBA" id="ARBA00022432"/>
    </source>
</evidence>
<evidence type="ECO:0000256" key="6">
    <source>
        <dbReference type="ARBA" id="ARBA00023235"/>
    </source>
</evidence>
<keyword evidence="5 7" id="KW-0324">Glycolysis</keyword>
<dbReference type="InterPro" id="IPR013785">
    <property type="entry name" value="Aldolase_TIM"/>
</dbReference>
<dbReference type="GO" id="GO:0004807">
    <property type="term" value="F:triose-phosphate isomerase activity"/>
    <property type="evidence" value="ECO:0007669"/>
    <property type="project" value="UniProtKB-UniRule"/>
</dbReference>
<dbReference type="GO" id="GO:0006096">
    <property type="term" value="P:glycolytic process"/>
    <property type="evidence" value="ECO:0007669"/>
    <property type="project" value="UniProtKB-UniRule"/>
</dbReference>
<reference evidence="10" key="1">
    <citation type="submission" date="2017-06" db="EMBL/GenBank/DDBJ databases">
        <title>Genome analysis of Fimbriiglobus ruber SP5, the first member of the order Planctomycetales with confirmed chitinolytic capability.</title>
        <authorList>
            <person name="Ravin N.V."/>
            <person name="Rakitin A.L."/>
            <person name="Ivanova A.A."/>
            <person name="Beletsky A.V."/>
            <person name="Kulichevskaya I.S."/>
            <person name="Mardanov A.V."/>
            <person name="Dedysh S.N."/>
        </authorList>
    </citation>
    <scope>NUCLEOTIDE SEQUENCE [LARGE SCALE GENOMIC DNA]</scope>
    <source>
        <strain evidence="10">SP5</strain>
    </source>
</reference>
<name>A0A225DJ91_9BACT</name>
<dbReference type="PANTHER" id="PTHR21139:SF42">
    <property type="entry name" value="TRIOSEPHOSPHATE ISOMERASE"/>
    <property type="match status" value="1"/>
</dbReference>
<accession>A0A225DJ91</accession>
<comment type="similarity">
    <text evidence="2 7 8">Belongs to the triosephosphate isomerase family.</text>
</comment>
<feature type="binding site" evidence="7">
    <location>
        <position position="214"/>
    </location>
    <ligand>
        <name>substrate</name>
    </ligand>
</feature>
<dbReference type="GO" id="GO:0019563">
    <property type="term" value="P:glycerol catabolic process"/>
    <property type="evidence" value="ECO:0007669"/>
    <property type="project" value="TreeGrafter"/>
</dbReference>
<keyword evidence="6 7" id="KW-0413">Isomerase</keyword>
<dbReference type="EC" id="5.3.1.1" evidence="7 8"/>
<dbReference type="OrthoDB" id="9809429at2"/>
<dbReference type="InterPro" id="IPR022896">
    <property type="entry name" value="TrioseP_Isoase_bac/euk"/>
</dbReference>
<evidence type="ECO:0000256" key="4">
    <source>
        <dbReference type="ARBA" id="ARBA00022490"/>
    </source>
</evidence>
<dbReference type="PROSITE" id="PS51440">
    <property type="entry name" value="TIM_2"/>
    <property type="match status" value="1"/>
</dbReference>
<protein>
    <recommendedName>
        <fullName evidence="7 8">Triosephosphate isomerase</fullName>
        <shortName evidence="7">TIM</shortName>
        <shortName evidence="7">TPI</shortName>
        <ecNumber evidence="7 8">5.3.1.1</ecNumber>
    </recommendedName>
    <alternativeName>
        <fullName evidence="7">Triose-phosphate isomerase</fullName>
    </alternativeName>
</protein>
<dbReference type="EMBL" id="NIDE01000009">
    <property type="protein sequence ID" value="OWK39784.1"/>
    <property type="molecule type" value="Genomic_DNA"/>
</dbReference>
<sequence length="259" mass="27488">MRDKFVIGNWKMHTTTAVAGLLAKAIRDGLGSETRVRVAVCPPFPYLALVGEVLKGTRIALGAQNLYPEAEGAFTGEVSSTMLLDLGCRYVILGHSERRHKLGESDAFIDQKVRVALTAGLEVILCVGETLDQRNANQTEAVLDRQISLGLAGVTAENLSRLSLAYEPVWAIGNFAHHATPPQAEDAHRGIRRRFKQMFGESAAQALVISYGGSVEPDNAAALLSRPGVDGALIGGASLHADPFLAIVRAAIGGPQLGV</sequence>
<dbReference type="GO" id="GO:0005829">
    <property type="term" value="C:cytosol"/>
    <property type="evidence" value="ECO:0007669"/>
    <property type="project" value="TreeGrafter"/>
</dbReference>
<dbReference type="HAMAP" id="MF_00147_B">
    <property type="entry name" value="TIM_B"/>
    <property type="match status" value="1"/>
</dbReference>
<evidence type="ECO:0000313" key="9">
    <source>
        <dbReference type="EMBL" id="OWK39784.1"/>
    </source>
</evidence>
<keyword evidence="4 7" id="KW-0963">Cytoplasm</keyword>
<comment type="subcellular location">
    <subcellularLocation>
        <location evidence="7 8">Cytoplasm</location>
    </subcellularLocation>
</comment>
<gene>
    <name evidence="7" type="primary">tpiA</name>
    <name evidence="9" type="ORF">FRUB_05674</name>
</gene>
<dbReference type="InterPro" id="IPR035990">
    <property type="entry name" value="TIM_sf"/>
</dbReference>
<dbReference type="Proteomes" id="UP000214646">
    <property type="component" value="Unassembled WGS sequence"/>
</dbReference>
<feature type="binding site" evidence="7">
    <location>
        <position position="173"/>
    </location>
    <ligand>
        <name>substrate</name>
    </ligand>
</feature>
<comment type="function">
    <text evidence="7">Involved in the gluconeogenesis. Catalyzes stereospecifically the conversion of dihydroxyacetone phosphate (DHAP) to D-glyceraldehyde-3-phosphate (G3P).</text>
</comment>
<comment type="pathway">
    <text evidence="7 8">Carbohydrate biosynthesis; gluconeogenesis.</text>
</comment>